<dbReference type="SMART" id="SM00287">
    <property type="entry name" value="SH3b"/>
    <property type="match status" value="2"/>
</dbReference>
<dbReference type="SUPFAM" id="SSF51445">
    <property type="entry name" value="(Trans)glycosidases"/>
    <property type="match status" value="1"/>
</dbReference>
<dbReference type="Gene3D" id="3.20.20.80">
    <property type="entry name" value="Glycosidases"/>
    <property type="match status" value="1"/>
</dbReference>
<dbReference type="InterPro" id="IPR003646">
    <property type="entry name" value="SH3-like_bac-type"/>
</dbReference>
<name>A0ABP8JXR2_9MICO</name>
<evidence type="ECO:0000256" key="1">
    <source>
        <dbReference type="SAM" id="MobiDB-lite"/>
    </source>
</evidence>
<evidence type="ECO:0000313" key="4">
    <source>
        <dbReference type="Proteomes" id="UP001500390"/>
    </source>
</evidence>
<feature type="compositionally biased region" description="Basic residues" evidence="1">
    <location>
        <begin position="21"/>
        <end position="32"/>
    </location>
</feature>
<sequence>MPHLSHLSHHEPPPSTPQPTPHRRGLPTRHRARSRVTALISALAVTVAAAAVTADQAVADPATPVTYPAASSATRTQGRFFDTCTAPSLAALAAWRGTSPYTGVNIYIGGRNRGCAQPNLTASWVRSAAAAGWSLVPTYFGDQPFCVYGSKPYRYTATGAAARGDADGTDAVAKAKALGLLPGSAIYADVEHYDRSNASCVAAVRTYVSQWTRTLHRNGYLAGVYVHQDSGLRDLAGSYLSTTLARPDAVWMTRWDGVASVTGWPTARDTLWAEWQRAKQYRGDHVETWGGVSMNVDSDVIKGPVATVAKAYRVTSSTPLNVRSAPTTSASIIGRLPAGSTVSVVCQARGQRVGSTSVWDRTTTGGYVSDRYVSTPSSTTYSAALPRCASPGQITIGTPVNTRSGPGTGYTNLNRPLQGGALAYVACQKSGSLVGTTRVWNQLVDGRWVSDYYVSNRSNTTYSAPVPRCP</sequence>
<comment type="caution">
    <text evidence="3">The sequence shown here is derived from an EMBL/GenBank/DDBJ whole genome shotgun (WGS) entry which is preliminary data.</text>
</comment>
<dbReference type="PROSITE" id="PS51781">
    <property type="entry name" value="SH3B"/>
    <property type="match status" value="1"/>
</dbReference>
<dbReference type="Pfam" id="PF08924">
    <property type="entry name" value="Rv2525c_GlyHyd-like"/>
    <property type="match status" value="1"/>
</dbReference>
<organism evidence="3 4">
    <name type="scientific">Ornithinibacter aureus</name>
    <dbReference type="NCBI Taxonomy" id="622664"/>
    <lineage>
        <taxon>Bacteria</taxon>
        <taxon>Bacillati</taxon>
        <taxon>Actinomycetota</taxon>
        <taxon>Actinomycetes</taxon>
        <taxon>Micrococcales</taxon>
        <taxon>Intrasporangiaceae</taxon>
        <taxon>Ornithinibacter</taxon>
    </lineage>
</organism>
<evidence type="ECO:0000259" key="2">
    <source>
        <dbReference type="PROSITE" id="PS51781"/>
    </source>
</evidence>
<feature type="region of interest" description="Disordered" evidence="1">
    <location>
        <begin position="1"/>
        <end position="32"/>
    </location>
</feature>
<proteinExistence type="predicted"/>
<protein>
    <recommendedName>
        <fullName evidence="2">SH3b domain-containing protein</fullName>
    </recommendedName>
</protein>
<dbReference type="EMBL" id="BAABFX010000028">
    <property type="protein sequence ID" value="GAA4397578.1"/>
    <property type="molecule type" value="Genomic_DNA"/>
</dbReference>
<dbReference type="InterPro" id="IPR015020">
    <property type="entry name" value="Rv2525c-like_Glyco_Hydro-like"/>
</dbReference>
<dbReference type="InterPro" id="IPR017853">
    <property type="entry name" value="GH"/>
</dbReference>
<accession>A0ABP8JXR2</accession>
<dbReference type="Pfam" id="PF08239">
    <property type="entry name" value="SH3_3"/>
    <property type="match status" value="1"/>
</dbReference>
<dbReference type="RefSeq" id="WP_159902460.1">
    <property type="nucleotide sequence ID" value="NZ_BAABFX010000028.1"/>
</dbReference>
<gene>
    <name evidence="3" type="ORF">GCM10023153_21640</name>
</gene>
<dbReference type="Gene3D" id="2.30.30.40">
    <property type="entry name" value="SH3 Domains"/>
    <property type="match status" value="1"/>
</dbReference>
<feature type="domain" description="SH3b" evidence="2">
    <location>
        <begin position="309"/>
        <end position="377"/>
    </location>
</feature>
<keyword evidence="4" id="KW-1185">Reference proteome</keyword>
<dbReference type="Proteomes" id="UP001500390">
    <property type="component" value="Unassembled WGS sequence"/>
</dbReference>
<reference evidence="4" key="1">
    <citation type="journal article" date="2019" name="Int. J. Syst. Evol. Microbiol.">
        <title>The Global Catalogue of Microorganisms (GCM) 10K type strain sequencing project: providing services to taxonomists for standard genome sequencing and annotation.</title>
        <authorList>
            <consortium name="The Broad Institute Genomics Platform"/>
            <consortium name="The Broad Institute Genome Sequencing Center for Infectious Disease"/>
            <person name="Wu L."/>
            <person name="Ma J."/>
        </authorList>
    </citation>
    <scope>NUCLEOTIDE SEQUENCE [LARGE SCALE GENOMIC DNA]</scope>
    <source>
        <strain evidence="4">JCM 17738</strain>
    </source>
</reference>
<evidence type="ECO:0000313" key="3">
    <source>
        <dbReference type="EMBL" id="GAA4397578.1"/>
    </source>
</evidence>